<dbReference type="InterPro" id="IPR004216">
    <property type="entry name" value="Fuc/Ara_isomerase_C"/>
</dbReference>
<proteinExistence type="predicted"/>
<dbReference type="GO" id="GO:0006004">
    <property type="term" value="P:fucose metabolic process"/>
    <property type="evidence" value="ECO:0007669"/>
    <property type="project" value="InterPro"/>
</dbReference>
<dbReference type="GO" id="GO:0005829">
    <property type="term" value="C:cytosol"/>
    <property type="evidence" value="ECO:0007669"/>
    <property type="project" value="TreeGrafter"/>
</dbReference>
<dbReference type="GO" id="GO:0019569">
    <property type="term" value="P:L-arabinose catabolic process to D-xylulose 5-phosphate"/>
    <property type="evidence" value="ECO:0007669"/>
    <property type="project" value="TreeGrafter"/>
</dbReference>
<keyword evidence="2 5" id="KW-0413">Isomerase</keyword>
<evidence type="ECO:0000256" key="1">
    <source>
        <dbReference type="ARBA" id="ARBA00022935"/>
    </source>
</evidence>
<dbReference type="PANTHER" id="PTHR38464">
    <property type="entry name" value="L-ARABINOSE ISOMERASE"/>
    <property type="match status" value="1"/>
</dbReference>
<evidence type="ECO:0000256" key="2">
    <source>
        <dbReference type="ARBA" id="ARBA00023235"/>
    </source>
</evidence>
<dbReference type="InterPro" id="IPR003762">
    <property type="entry name" value="Lara_isomerase"/>
</dbReference>
<name>A0A3D9S4C2_9BACL</name>
<feature type="domain" description="L-fucose isomerase C-terminal" evidence="4">
    <location>
        <begin position="2"/>
        <end position="103"/>
    </location>
</feature>
<sequence length="110" mass="12145">MGLYHGKKGTGVSVEAKVKRGPITTLNMTQTGDGRMGMIISEGEATDGEIMKIGNTQTHVKFAQYPDEYMEQWFAEAPTHHCAIAVGSQARQFKKVAELLQMRNVTLCKN</sequence>
<gene>
    <name evidence="5" type="ORF">A8990_109158</name>
</gene>
<organism evidence="5 6">
    <name type="scientific">Paenibacillus taihuensis</name>
    <dbReference type="NCBI Taxonomy" id="1156355"/>
    <lineage>
        <taxon>Bacteria</taxon>
        <taxon>Bacillati</taxon>
        <taxon>Bacillota</taxon>
        <taxon>Bacilli</taxon>
        <taxon>Bacillales</taxon>
        <taxon>Paenibacillaceae</taxon>
        <taxon>Paenibacillus</taxon>
    </lineage>
</organism>
<comment type="caution">
    <text evidence="5">The sequence shown here is derived from an EMBL/GenBank/DDBJ whole genome shotgun (WGS) entry which is preliminary data.</text>
</comment>
<dbReference type="PANTHER" id="PTHR38464:SF1">
    <property type="entry name" value="L-ARABINOSE ISOMERASE"/>
    <property type="match status" value="1"/>
</dbReference>
<keyword evidence="6" id="KW-1185">Reference proteome</keyword>
<dbReference type="GO" id="GO:0008733">
    <property type="term" value="F:L-arabinose isomerase activity"/>
    <property type="evidence" value="ECO:0007669"/>
    <property type="project" value="InterPro"/>
</dbReference>
<keyword evidence="3" id="KW-0119">Carbohydrate metabolism</keyword>
<evidence type="ECO:0000259" key="4">
    <source>
        <dbReference type="Pfam" id="PF02952"/>
    </source>
</evidence>
<dbReference type="InterPro" id="IPR015888">
    <property type="entry name" value="Fuc_isomerase_C"/>
</dbReference>
<reference evidence="5 6" key="1">
    <citation type="submission" date="2018-08" db="EMBL/GenBank/DDBJ databases">
        <title>Genomic Encyclopedia of Type Strains, Phase III (KMG-III): the genomes of soil and plant-associated and newly described type strains.</title>
        <authorList>
            <person name="Whitman W."/>
        </authorList>
    </citation>
    <scope>NUCLEOTIDE SEQUENCE [LARGE SCALE GENOMIC DNA]</scope>
    <source>
        <strain evidence="5 6">CGMCC 1.10966</strain>
    </source>
</reference>
<keyword evidence="1" id="KW-0054">Arabinose catabolism</keyword>
<dbReference type="RefSeq" id="WP_220376799.1">
    <property type="nucleotide sequence ID" value="NZ_QTTN01000009.1"/>
</dbReference>
<dbReference type="GO" id="GO:0008736">
    <property type="term" value="F:L-fucose isomerase activity"/>
    <property type="evidence" value="ECO:0007669"/>
    <property type="project" value="InterPro"/>
</dbReference>
<evidence type="ECO:0000313" key="6">
    <source>
        <dbReference type="Proteomes" id="UP000256304"/>
    </source>
</evidence>
<dbReference type="SUPFAM" id="SSF50443">
    <property type="entry name" value="FucI/AraA C-terminal domain-like"/>
    <property type="match status" value="1"/>
</dbReference>
<dbReference type="Pfam" id="PF02952">
    <property type="entry name" value="Fucose_iso_C"/>
    <property type="match status" value="1"/>
</dbReference>
<dbReference type="Proteomes" id="UP000256304">
    <property type="component" value="Unassembled WGS sequence"/>
</dbReference>
<accession>A0A3D9S4C2</accession>
<dbReference type="AlphaFoldDB" id="A0A3D9S4C2"/>
<dbReference type="EMBL" id="QTTN01000009">
    <property type="protein sequence ID" value="REE87512.1"/>
    <property type="molecule type" value="Genomic_DNA"/>
</dbReference>
<protein>
    <submittedName>
        <fullName evidence="5">L-arabinose isomerase</fullName>
    </submittedName>
</protein>
<evidence type="ECO:0000313" key="5">
    <source>
        <dbReference type="EMBL" id="REE87512.1"/>
    </source>
</evidence>
<evidence type="ECO:0000256" key="3">
    <source>
        <dbReference type="ARBA" id="ARBA00023277"/>
    </source>
</evidence>